<dbReference type="Proteomes" id="UP000232323">
    <property type="component" value="Unassembled WGS sequence"/>
</dbReference>
<feature type="non-terminal residue" evidence="4">
    <location>
        <position position="246"/>
    </location>
</feature>
<organism evidence="4 5">
    <name type="scientific">Chlamydomonas eustigma</name>
    <dbReference type="NCBI Taxonomy" id="1157962"/>
    <lineage>
        <taxon>Eukaryota</taxon>
        <taxon>Viridiplantae</taxon>
        <taxon>Chlorophyta</taxon>
        <taxon>core chlorophytes</taxon>
        <taxon>Chlorophyceae</taxon>
        <taxon>CS clade</taxon>
        <taxon>Chlamydomonadales</taxon>
        <taxon>Chlamydomonadaceae</taxon>
        <taxon>Chlamydomonas</taxon>
    </lineage>
</organism>
<dbReference type="Pfam" id="PF12499">
    <property type="entry name" value="DUF3707"/>
    <property type="match status" value="1"/>
</dbReference>
<dbReference type="OrthoDB" id="559817at2759"/>
<dbReference type="AlphaFoldDB" id="A0A250X3Z9"/>
<proteinExistence type="predicted"/>
<evidence type="ECO:0000313" key="4">
    <source>
        <dbReference type="EMBL" id="GAX77622.1"/>
    </source>
</evidence>
<dbReference type="InterPro" id="IPR024616">
    <property type="entry name" value="Pherophorin"/>
</dbReference>
<name>A0A250X3Z9_9CHLO</name>
<keyword evidence="2" id="KW-0732">Signal</keyword>
<sequence>MLPFFAIILNLVTCSFAQGAVDAGVSNRYRSLLQSSVPTLSIPLVTSTVADVSPNPAYYSAFPYCKCNSTDYYNPTALLYNGIGTFGNVQFMLFYITLKSVPIPPAPTTCSGSNVGKVEWNVAPNQDGCIRFAATGVGLTSNHSTSYFLLSNGRGVLRVTDMYYSQEQIIAANNMIPLFLQLSSTCNVSALFDLGYFEFSVFNSQHTCCNPGFLFNTPQPPPPPAFSFPPFTPSAQSPPPPPSPPP</sequence>
<feature type="chain" id="PRO_5013304339" description="Pherophorin domain-containing protein" evidence="2">
    <location>
        <begin position="18"/>
        <end position="246"/>
    </location>
</feature>
<feature type="signal peptide" evidence="2">
    <location>
        <begin position="1"/>
        <end position="17"/>
    </location>
</feature>
<evidence type="ECO:0000259" key="3">
    <source>
        <dbReference type="Pfam" id="PF12499"/>
    </source>
</evidence>
<accession>A0A250X3Z9</accession>
<feature type="region of interest" description="Disordered" evidence="1">
    <location>
        <begin position="220"/>
        <end position="246"/>
    </location>
</feature>
<reference evidence="4 5" key="1">
    <citation type="submission" date="2017-08" db="EMBL/GenBank/DDBJ databases">
        <title>Acidophilic green algal genome provides insights into adaptation to an acidic environment.</title>
        <authorList>
            <person name="Hirooka S."/>
            <person name="Hirose Y."/>
            <person name="Kanesaki Y."/>
            <person name="Higuchi S."/>
            <person name="Fujiwara T."/>
            <person name="Onuma R."/>
            <person name="Era A."/>
            <person name="Ohbayashi R."/>
            <person name="Uzuka A."/>
            <person name="Nozaki H."/>
            <person name="Yoshikawa H."/>
            <person name="Miyagishima S.Y."/>
        </authorList>
    </citation>
    <scope>NUCLEOTIDE SEQUENCE [LARGE SCALE GENOMIC DNA]</scope>
    <source>
        <strain evidence="4 5">NIES-2499</strain>
    </source>
</reference>
<evidence type="ECO:0000313" key="5">
    <source>
        <dbReference type="Proteomes" id="UP000232323"/>
    </source>
</evidence>
<protein>
    <recommendedName>
        <fullName evidence="3">Pherophorin domain-containing protein</fullName>
    </recommendedName>
</protein>
<dbReference type="EMBL" id="BEGY01000026">
    <property type="protein sequence ID" value="GAX77622.1"/>
    <property type="molecule type" value="Genomic_DNA"/>
</dbReference>
<feature type="domain" description="Pherophorin" evidence="3">
    <location>
        <begin position="62"/>
        <end position="209"/>
    </location>
</feature>
<keyword evidence="5" id="KW-1185">Reference proteome</keyword>
<comment type="caution">
    <text evidence="4">The sequence shown here is derived from an EMBL/GenBank/DDBJ whole genome shotgun (WGS) entry which is preliminary data.</text>
</comment>
<evidence type="ECO:0000256" key="2">
    <source>
        <dbReference type="SAM" id="SignalP"/>
    </source>
</evidence>
<evidence type="ECO:0000256" key="1">
    <source>
        <dbReference type="SAM" id="MobiDB-lite"/>
    </source>
</evidence>
<gene>
    <name evidence="4" type="ORF">CEUSTIGMA_g5065.t1</name>
</gene>